<reference evidence="2 3" key="1">
    <citation type="submission" date="2015-08" db="EMBL/GenBank/DDBJ databases">
        <title>Ancestral chromatin configuration constrains chromatin evolution on differentiating sex chromosomes in Drosophila.</title>
        <authorList>
            <person name="Zhou Q."/>
            <person name="Bachtrog D."/>
        </authorList>
    </citation>
    <scope>NUCLEOTIDE SEQUENCE [LARGE SCALE GENOMIC DNA]</scope>
    <source>
        <tissue evidence="2">Whole larvae</tissue>
    </source>
</reference>
<evidence type="ECO:0000256" key="1">
    <source>
        <dbReference type="SAM" id="Phobius"/>
    </source>
</evidence>
<dbReference type="OrthoDB" id="7856341at2759"/>
<keyword evidence="1" id="KW-0812">Transmembrane</keyword>
<keyword evidence="1" id="KW-0472">Membrane</keyword>
<feature type="transmembrane region" description="Helical" evidence="1">
    <location>
        <begin position="128"/>
        <end position="147"/>
    </location>
</feature>
<dbReference type="Proteomes" id="UP000494163">
    <property type="component" value="Chromosome 3L"/>
</dbReference>
<evidence type="ECO:0000313" key="3">
    <source>
        <dbReference type="Proteomes" id="UP000494163"/>
    </source>
</evidence>
<gene>
    <name evidence="2" type="ORF">Dbus_chr3Lg951</name>
</gene>
<feature type="transmembrane region" description="Helical" evidence="1">
    <location>
        <begin position="74"/>
        <end position="100"/>
    </location>
</feature>
<organism evidence="2 3">
    <name type="scientific">Drosophila busckii</name>
    <name type="common">Fruit fly</name>
    <dbReference type="NCBI Taxonomy" id="30019"/>
    <lineage>
        <taxon>Eukaryota</taxon>
        <taxon>Metazoa</taxon>
        <taxon>Ecdysozoa</taxon>
        <taxon>Arthropoda</taxon>
        <taxon>Hexapoda</taxon>
        <taxon>Insecta</taxon>
        <taxon>Pterygota</taxon>
        <taxon>Neoptera</taxon>
        <taxon>Endopterygota</taxon>
        <taxon>Diptera</taxon>
        <taxon>Brachycera</taxon>
        <taxon>Muscomorpha</taxon>
        <taxon>Ephydroidea</taxon>
        <taxon>Drosophilidae</taxon>
        <taxon>Drosophila</taxon>
    </lineage>
</organism>
<accession>A0A0M4EKJ3</accession>
<proteinExistence type="predicted"/>
<keyword evidence="1" id="KW-1133">Transmembrane helix</keyword>
<feature type="transmembrane region" description="Helical" evidence="1">
    <location>
        <begin position="7"/>
        <end position="35"/>
    </location>
</feature>
<feature type="non-terminal residue" evidence="2">
    <location>
        <position position="1"/>
    </location>
</feature>
<dbReference type="EMBL" id="CP012525">
    <property type="protein sequence ID" value="ALC43785.1"/>
    <property type="molecule type" value="Genomic_DNA"/>
</dbReference>
<evidence type="ECO:0000313" key="2">
    <source>
        <dbReference type="EMBL" id="ALC43785.1"/>
    </source>
</evidence>
<feature type="non-terminal residue" evidence="2">
    <location>
        <position position="214"/>
    </location>
</feature>
<sequence>ADEYSDGYLVICSYGIALLDLISAVLFGGVSGMLYGKYHRWTSLALLIFAIIWVWIICMLLLGIYRRRILFVRFWLMFTCLGILLDTVLLIYGLTLAMSINWEGVKVTMLPFVGLCKFVPTRSQLKCLMQLLAAVEMTFVYIVYLFYMEMLEREQWIPLTNPPAKRSTGGCIKKFTSSSTNSTDTMLKERRRLKRMYKREEKQAMRELRRKLRR</sequence>
<keyword evidence="3" id="KW-1185">Reference proteome</keyword>
<dbReference type="OMA" id="YRERSGC"/>
<dbReference type="AlphaFoldDB" id="A0A0M4EKJ3"/>
<name>A0A0M4EKJ3_DROBS</name>
<protein>
    <submittedName>
        <fullName evidence="2">CG14151</fullName>
    </submittedName>
</protein>
<feature type="transmembrane region" description="Helical" evidence="1">
    <location>
        <begin position="41"/>
        <end position="62"/>
    </location>
</feature>